<organism evidence="1 2">
    <name type="scientific">Phytophthora lilii</name>
    <dbReference type="NCBI Taxonomy" id="2077276"/>
    <lineage>
        <taxon>Eukaryota</taxon>
        <taxon>Sar</taxon>
        <taxon>Stramenopiles</taxon>
        <taxon>Oomycota</taxon>
        <taxon>Peronosporomycetes</taxon>
        <taxon>Peronosporales</taxon>
        <taxon>Peronosporaceae</taxon>
        <taxon>Phytophthora</taxon>
    </lineage>
</organism>
<keyword evidence="2" id="KW-1185">Reference proteome</keyword>
<dbReference type="EMBL" id="BSXW01001616">
    <property type="protein sequence ID" value="GMF38019.1"/>
    <property type="molecule type" value="Genomic_DNA"/>
</dbReference>
<comment type="caution">
    <text evidence="1">The sequence shown here is derived from an EMBL/GenBank/DDBJ whole genome shotgun (WGS) entry which is preliminary data.</text>
</comment>
<evidence type="ECO:0000313" key="1">
    <source>
        <dbReference type="EMBL" id="GMF38019.1"/>
    </source>
</evidence>
<protein>
    <submittedName>
        <fullName evidence="1">Unnamed protein product</fullName>
    </submittedName>
</protein>
<reference evidence="1" key="1">
    <citation type="submission" date="2023-04" db="EMBL/GenBank/DDBJ databases">
        <title>Phytophthora lilii NBRC 32176.</title>
        <authorList>
            <person name="Ichikawa N."/>
            <person name="Sato H."/>
            <person name="Tonouchi N."/>
        </authorList>
    </citation>
    <scope>NUCLEOTIDE SEQUENCE</scope>
    <source>
        <strain evidence="1">NBRC 32176</strain>
    </source>
</reference>
<name>A0A9W6XGJ7_9STRA</name>
<sequence length="149" mass="15706">MSAATVASAPETPNVISPTAAVKPTAMNFRMTPDNSVIIGVMDILPTEVAGISLQSTITKDELLPKVHTHVPITKDQEVTQRAETSAEITAIQHEVVVKDVRGNTGLVPPADSLTPPTTVVSGVNCANKCMTPADARFSKKLQTCSQQS</sequence>
<gene>
    <name evidence="1" type="ORF">Plil01_001594700</name>
</gene>
<dbReference type="Proteomes" id="UP001165083">
    <property type="component" value="Unassembled WGS sequence"/>
</dbReference>
<evidence type="ECO:0000313" key="2">
    <source>
        <dbReference type="Proteomes" id="UP001165083"/>
    </source>
</evidence>
<dbReference type="AlphaFoldDB" id="A0A9W6XGJ7"/>
<accession>A0A9W6XGJ7</accession>
<proteinExistence type="predicted"/>